<keyword evidence="3" id="KW-1185">Reference proteome</keyword>
<organism evidence="2 3">
    <name type="scientific">Lactobacillus kalixensis DSM 16043</name>
    <dbReference type="NCBI Taxonomy" id="1423763"/>
    <lineage>
        <taxon>Bacteria</taxon>
        <taxon>Bacillati</taxon>
        <taxon>Bacillota</taxon>
        <taxon>Bacilli</taxon>
        <taxon>Lactobacillales</taxon>
        <taxon>Lactobacillaceae</taxon>
        <taxon>Lactobacillus</taxon>
    </lineage>
</organism>
<accession>A0A0R1U1V9</accession>
<gene>
    <name evidence="2" type="ORF">FC46_GL001805</name>
</gene>
<sequence length="166" mass="19725">MKNKKIIIIFTFIIIAVLMMLLMQKMYLNKHSDTLNYSKNNYHLSIKELNNKLKNKDTFSVLIYDNTCPPCKKEIKVLKKAKVYSKIYLLDLGKSTNSPQYKNFKKLNIEYTPTILKIYQGIIVERQEGFADYNYILKMKLNDFKIHTKKMTDIFKSINLRRPIVK</sequence>
<evidence type="ECO:0000313" key="3">
    <source>
        <dbReference type="Proteomes" id="UP000051036"/>
    </source>
</evidence>
<dbReference type="OrthoDB" id="9792987at2"/>
<keyword evidence="1" id="KW-0812">Transmembrane</keyword>
<dbReference type="AlphaFoldDB" id="A0A0R1U1V9"/>
<dbReference type="PATRIC" id="fig|1423763.3.peg.1838"/>
<proteinExistence type="predicted"/>
<dbReference type="CDD" id="cd02947">
    <property type="entry name" value="TRX_family"/>
    <property type="match status" value="1"/>
</dbReference>
<evidence type="ECO:0000256" key="1">
    <source>
        <dbReference type="SAM" id="Phobius"/>
    </source>
</evidence>
<dbReference type="EMBL" id="AZFM01000070">
    <property type="protein sequence ID" value="KRL87353.1"/>
    <property type="molecule type" value="Genomic_DNA"/>
</dbReference>
<dbReference type="Gene3D" id="3.40.30.10">
    <property type="entry name" value="Glutaredoxin"/>
    <property type="match status" value="1"/>
</dbReference>
<evidence type="ECO:0000313" key="2">
    <source>
        <dbReference type="EMBL" id="KRL87353.1"/>
    </source>
</evidence>
<keyword evidence="1" id="KW-1133">Transmembrane helix</keyword>
<dbReference type="RefSeq" id="WP_057800206.1">
    <property type="nucleotide sequence ID" value="NZ_AZFM01000070.1"/>
</dbReference>
<reference evidence="2 3" key="1">
    <citation type="journal article" date="2015" name="Genome Announc.">
        <title>Expanding the biotechnology potential of lactobacilli through comparative genomics of 213 strains and associated genera.</title>
        <authorList>
            <person name="Sun Z."/>
            <person name="Harris H.M."/>
            <person name="McCann A."/>
            <person name="Guo C."/>
            <person name="Argimon S."/>
            <person name="Zhang W."/>
            <person name="Yang X."/>
            <person name="Jeffery I.B."/>
            <person name="Cooney J.C."/>
            <person name="Kagawa T.F."/>
            <person name="Liu W."/>
            <person name="Song Y."/>
            <person name="Salvetti E."/>
            <person name="Wrobel A."/>
            <person name="Rasinkangas P."/>
            <person name="Parkhill J."/>
            <person name="Rea M.C."/>
            <person name="O'Sullivan O."/>
            <person name="Ritari J."/>
            <person name="Douillard F.P."/>
            <person name="Paul Ross R."/>
            <person name="Yang R."/>
            <person name="Briner A.E."/>
            <person name="Felis G.E."/>
            <person name="de Vos W.M."/>
            <person name="Barrangou R."/>
            <person name="Klaenhammer T.R."/>
            <person name="Caufield P.W."/>
            <person name="Cui Y."/>
            <person name="Zhang H."/>
            <person name="O'Toole P.W."/>
        </authorList>
    </citation>
    <scope>NUCLEOTIDE SEQUENCE [LARGE SCALE GENOMIC DNA]</scope>
    <source>
        <strain evidence="2 3">DSM 16043</strain>
    </source>
</reference>
<name>A0A0R1U1V9_9LACO</name>
<dbReference type="InterPro" id="IPR036249">
    <property type="entry name" value="Thioredoxin-like_sf"/>
</dbReference>
<dbReference type="STRING" id="1423763.FC46_GL001805"/>
<protein>
    <recommendedName>
        <fullName evidence="4">Thioredoxin domain-containing protein</fullName>
    </recommendedName>
</protein>
<feature type="transmembrane region" description="Helical" evidence="1">
    <location>
        <begin position="6"/>
        <end position="23"/>
    </location>
</feature>
<evidence type="ECO:0008006" key="4">
    <source>
        <dbReference type="Google" id="ProtNLM"/>
    </source>
</evidence>
<dbReference type="SUPFAM" id="SSF52833">
    <property type="entry name" value="Thioredoxin-like"/>
    <property type="match status" value="1"/>
</dbReference>
<comment type="caution">
    <text evidence="2">The sequence shown here is derived from an EMBL/GenBank/DDBJ whole genome shotgun (WGS) entry which is preliminary data.</text>
</comment>
<dbReference type="Proteomes" id="UP000051036">
    <property type="component" value="Unassembled WGS sequence"/>
</dbReference>
<keyword evidence="1" id="KW-0472">Membrane</keyword>